<accession>A0A5S9IP91</accession>
<dbReference type="Gene3D" id="3.40.50.720">
    <property type="entry name" value="NAD(P)-binding Rossmann-like Domain"/>
    <property type="match status" value="1"/>
</dbReference>
<sequence>MTFKDKVAIITGGASGIGRAIAQEMAKEKAILVIADVNIEQAKQVAEKIQERGAQASAYEVDVRDANAVQKLVEETVEKHGRLDYMFNNAGIAMLGEMDELTIEQFDRIFDVNVRGVMYGIHAACAVMKKQGYGHIVNTASVAGLITAPQIGAYCGTKHAVVGLSQSLRITAKPYGIKVSAVCPGFVETAIADSMEIANEEKYIERSEIIGSNPIKHCPVDKAARTIIKGVKRNKAVIVVTLHAHILWRLFRFFPWLASMIIGNMYHKQEKSIRK</sequence>
<dbReference type="GO" id="GO:0016491">
    <property type="term" value="F:oxidoreductase activity"/>
    <property type="evidence" value="ECO:0007669"/>
    <property type="project" value="UniProtKB-KW"/>
</dbReference>
<dbReference type="OrthoDB" id="9810734at2"/>
<dbReference type="RefSeq" id="WP_151968800.1">
    <property type="nucleotide sequence ID" value="NZ_AP019860.1"/>
</dbReference>
<feature type="domain" description="Ketoreductase" evidence="5">
    <location>
        <begin position="6"/>
        <end position="185"/>
    </location>
</feature>
<evidence type="ECO:0000313" key="7">
    <source>
        <dbReference type="Proteomes" id="UP000326354"/>
    </source>
</evidence>
<dbReference type="PANTHER" id="PTHR43391:SF14">
    <property type="entry name" value="DEHYDROGENASE_REDUCTASE SDR FAMILY PROTEIN 7-LIKE"/>
    <property type="match status" value="1"/>
</dbReference>
<dbReference type="KEGG" id="uam:UABAM_03021"/>
<organism evidence="6 7">
    <name type="scientific">Uabimicrobium amorphum</name>
    <dbReference type="NCBI Taxonomy" id="2596890"/>
    <lineage>
        <taxon>Bacteria</taxon>
        <taxon>Pseudomonadati</taxon>
        <taxon>Planctomycetota</taxon>
        <taxon>Candidatus Uabimicrobiia</taxon>
        <taxon>Candidatus Uabimicrobiales</taxon>
        <taxon>Candidatus Uabimicrobiaceae</taxon>
        <taxon>Candidatus Uabimicrobium</taxon>
    </lineage>
</organism>
<dbReference type="EMBL" id="AP019860">
    <property type="protein sequence ID" value="BBM84660.1"/>
    <property type="molecule type" value="Genomic_DNA"/>
</dbReference>
<dbReference type="PANTHER" id="PTHR43391">
    <property type="entry name" value="RETINOL DEHYDROGENASE-RELATED"/>
    <property type="match status" value="1"/>
</dbReference>
<evidence type="ECO:0000256" key="4">
    <source>
        <dbReference type="RuleBase" id="RU000363"/>
    </source>
</evidence>
<keyword evidence="7" id="KW-1185">Reference proteome</keyword>
<dbReference type="SMART" id="SM00822">
    <property type="entry name" value="PKS_KR"/>
    <property type="match status" value="1"/>
</dbReference>
<protein>
    <submittedName>
        <fullName evidence="6">Short-chain dehydrogenase</fullName>
    </submittedName>
</protein>
<dbReference type="PRINTS" id="PR00080">
    <property type="entry name" value="SDRFAMILY"/>
</dbReference>
<dbReference type="SUPFAM" id="SSF51735">
    <property type="entry name" value="NAD(P)-binding Rossmann-fold domains"/>
    <property type="match status" value="1"/>
</dbReference>
<evidence type="ECO:0000313" key="6">
    <source>
        <dbReference type="EMBL" id="BBM84660.1"/>
    </source>
</evidence>
<dbReference type="InterPro" id="IPR057326">
    <property type="entry name" value="KR_dom"/>
</dbReference>
<proteinExistence type="inferred from homology"/>
<dbReference type="PROSITE" id="PS00061">
    <property type="entry name" value="ADH_SHORT"/>
    <property type="match status" value="1"/>
</dbReference>
<dbReference type="AlphaFoldDB" id="A0A5S9IP91"/>
<dbReference type="InterPro" id="IPR036291">
    <property type="entry name" value="NAD(P)-bd_dom_sf"/>
</dbReference>
<dbReference type="InterPro" id="IPR020904">
    <property type="entry name" value="Sc_DH/Rdtase_CS"/>
</dbReference>
<dbReference type="InterPro" id="IPR002347">
    <property type="entry name" value="SDR_fam"/>
</dbReference>
<reference evidence="6 7" key="1">
    <citation type="submission" date="2019-08" db="EMBL/GenBank/DDBJ databases">
        <title>Complete genome sequence of Candidatus Uab amorphum.</title>
        <authorList>
            <person name="Shiratori T."/>
            <person name="Suzuki S."/>
            <person name="Kakizawa Y."/>
            <person name="Ishida K."/>
        </authorList>
    </citation>
    <scope>NUCLEOTIDE SEQUENCE [LARGE SCALE GENOMIC DNA]</scope>
    <source>
        <strain evidence="6 7">SRT547</strain>
    </source>
</reference>
<keyword evidence="2" id="KW-0521">NADP</keyword>
<evidence type="ECO:0000256" key="2">
    <source>
        <dbReference type="ARBA" id="ARBA00022857"/>
    </source>
</evidence>
<dbReference type="FunFam" id="3.40.50.720:FF:000084">
    <property type="entry name" value="Short-chain dehydrogenase reductase"/>
    <property type="match status" value="1"/>
</dbReference>
<evidence type="ECO:0000259" key="5">
    <source>
        <dbReference type="SMART" id="SM00822"/>
    </source>
</evidence>
<keyword evidence="3" id="KW-0560">Oxidoreductase</keyword>
<name>A0A5S9IP91_UABAM</name>
<evidence type="ECO:0000256" key="3">
    <source>
        <dbReference type="ARBA" id="ARBA00023002"/>
    </source>
</evidence>
<evidence type="ECO:0000256" key="1">
    <source>
        <dbReference type="ARBA" id="ARBA00006484"/>
    </source>
</evidence>
<gene>
    <name evidence="6" type="ORF">UABAM_03021</name>
</gene>
<dbReference type="Pfam" id="PF00106">
    <property type="entry name" value="adh_short"/>
    <property type="match status" value="1"/>
</dbReference>
<dbReference type="CDD" id="cd05233">
    <property type="entry name" value="SDR_c"/>
    <property type="match status" value="1"/>
</dbReference>
<dbReference type="Proteomes" id="UP000326354">
    <property type="component" value="Chromosome"/>
</dbReference>
<comment type="similarity">
    <text evidence="1 4">Belongs to the short-chain dehydrogenases/reductases (SDR) family.</text>
</comment>
<dbReference type="PRINTS" id="PR00081">
    <property type="entry name" value="GDHRDH"/>
</dbReference>